<protein>
    <submittedName>
        <fullName evidence="1">Uncharacterized protein</fullName>
    </submittedName>
</protein>
<dbReference type="SUPFAM" id="SSF55874">
    <property type="entry name" value="ATPase domain of HSP90 chaperone/DNA topoisomerase II/histidine kinase"/>
    <property type="match status" value="1"/>
</dbReference>
<dbReference type="InterPro" id="IPR036890">
    <property type="entry name" value="HATPase_C_sf"/>
</dbReference>
<proteinExistence type="predicted"/>
<dbReference type="Proteomes" id="UP000568273">
    <property type="component" value="Unassembled WGS sequence"/>
</dbReference>
<organism evidence="1 2">
    <name type="scientific">Peptoniphilus faecalis</name>
    <dbReference type="NCBI Taxonomy" id="2731255"/>
    <lineage>
        <taxon>Bacteria</taxon>
        <taxon>Bacillati</taxon>
        <taxon>Bacillota</taxon>
        <taxon>Tissierellia</taxon>
        <taxon>Tissierellales</taxon>
        <taxon>Peptoniphilaceae</taxon>
        <taxon>Peptoniphilus</taxon>
    </lineage>
</organism>
<name>A0A848REG9_9FIRM</name>
<dbReference type="RefSeq" id="WP_169969167.1">
    <property type="nucleotide sequence ID" value="NZ_JABDSR010000006.1"/>
</dbReference>
<dbReference type="AlphaFoldDB" id="A0A848REG9"/>
<dbReference type="Pfam" id="PF13589">
    <property type="entry name" value="HATPase_c_3"/>
    <property type="match status" value="1"/>
</dbReference>
<sequence>MRLSVSGKIIKEISEKIPSTTYSMVELIKNAYEAMASYIEINIYDEMIEIIDDGEGMDLSDIRDLLIVSHSNKEYGVIKNGRIISGEKGLGFFSVFKFGSKVTVHTSKQELDYSFSIDMNEIENLKDIYDSNVDISKSASVDVKKHGTKIVIENLNSETMEIFCKVLNNPSNFLKLQNSIIDDSFEIKLNNLMKNSKNINSDISNLSLKNKIIAEAFFDSDKNYANDCFYYRICINNSWYDIDIDKKYNRILKNNKFGIKFQITYFKLSKGGVKNVSDYYKDQNLKKISPLVYFNNVYFSNELYNVEVNASMKSSKVIRQQVGIINAFLMEKGILDFNSDRTMLIESKNQLLFQDFLNYISSDSQVRIKEIEELEIQQKPKNRNIKMLKGESLKDNEIDDTNIRTIYYQNNVEKIFNSMKIGDWKIEYNNGDTTNISVLDYPDAKMRFILNELEVAKEYRLDDILEATDCKGTKQIIPQHIDIQPAKNISFDSKNEKLIVMSPSDIVFNIKFIDKISSKEFDFNQSIPCVKKTVDIKVNKTGFLHPFIKLNKTSVLDRDLVNFINEFNQVYDNDSCKMLRVASIRTLIEVICCEILDSLNEDKSEYLKENFKKIFFENGIKNNLFSKVTDDRDRRALTSIYEANKHSLITGTFVDKYNYSTHGLTRIVNEEFYKGDQPIFNLLYSYLLFVSQDKM</sequence>
<dbReference type="Gene3D" id="3.30.565.10">
    <property type="entry name" value="Histidine kinase-like ATPase, C-terminal domain"/>
    <property type="match status" value="1"/>
</dbReference>
<keyword evidence="2" id="KW-1185">Reference proteome</keyword>
<accession>A0A848REG9</accession>
<evidence type="ECO:0000313" key="1">
    <source>
        <dbReference type="EMBL" id="NMW85230.1"/>
    </source>
</evidence>
<gene>
    <name evidence="1" type="ORF">HKO22_05675</name>
</gene>
<reference evidence="1" key="1">
    <citation type="submission" date="2020-04" db="EMBL/GenBank/DDBJ databases">
        <title>Peptoniphilus sp. nov. isolated from swine feces.</title>
        <authorList>
            <person name="Ryu S.W."/>
        </authorList>
    </citation>
    <scope>NUCLEOTIDE SEQUENCE [LARGE SCALE GENOMIC DNA]</scope>
    <source>
        <strain evidence="1">AGMB00490</strain>
    </source>
</reference>
<comment type="caution">
    <text evidence="1">The sequence shown here is derived from an EMBL/GenBank/DDBJ whole genome shotgun (WGS) entry which is preliminary data.</text>
</comment>
<evidence type="ECO:0000313" key="2">
    <source>
        <dbReference type="Proteomes" id="UP000568273"/>
    </source>
</evidence>
<dbReference type="EMBL" id="JABDSR010000006">
    <property type="protein sequence ID" value="NMW85230.1"/>
    <property type="molecule type" value="Genomic_DNA"/>
</dbReference>